<dbReference type="PANTHER" id="PTHR43807">
    <property type="entry name" value="FI04487P"/>
    <property type="match status" value="1"/>
</dbReference>
<dbReference type="Gene3D" id="3.90.1150.10">
    <property type="entry name" value="Aspartate Aminotransferase, domain 1"/>
    <property type="match status" value="1"/>
</dbReference>
<dbReference type="AlphaFoldDB" id="A0A443RTM5"/>
<dbReference type="InterPro" id="IPR051326">
    <property type="entry name" value="Kynurenine-oxoglutarate_AT"/>
</dbReference>
<dbReference type="VEuPathDB" id="VectorBase:LDEU013440"/>
<dbReference type="InterPro" id="IPR015422">
    <property type="entry name" value="PyrdxlP-dep_Trfase_small"/>
</dbReference>
<dbReference type="InterPro" id="IPR015424">
    <property type="entry name" value="PyrdxlP-dep_Trfase"/>
</dbReference>
<evidence type="ECO:0000256" key="3">
    <source>
        <dbReference type="ARBA" id="ARBA00022679"/>
    </source>
</evidence>
<dbReference type="OrthoDB" id="2414662at2759"/>
<dbReference type="GO" id="GO:0016212">
    <property type="term" value="F:kynurenine-oxoglutarate transaminase activity"/>
    <property type="evidence" value="ECO:0007669"/>
    <property type="project" value="TreeGrafter"/>
</dbReference>
<comment type="cofactor">
    <cofactor evidence="1">
        <name>pyridoxal 5'-phosphate</name>
        <dbReference type="ChEBI" id="CHEBI:597326"/>
    </cofactor>
</comment>
<dbReference type="GO" id="GO:0005739">
    <property type="term" value="C:mitochondrion"/>
    <property type="evidence" value="ECO:0007669"/>
    <property type="project" value="TreeGrafter"/>
</dbReference>
<keyword evidence="4" id="KW-0663">Pyridoxal phosphate</keyword>
<dbReference type="Gene3D" id="3.40.640.10">
    <property type="entry name" value="Type I PLP-dependent aspartate aminotransferase-like (Major domain)"/>
    <property type="match status" value="1"/>
</dbReference>
<dbReference type="Proteomes" id="UP000288716">
    <property type="component" value="Unassembled WGS sequence"/>
</dbReference>
<organism evidence="5 6">
    <name type="scientific">Leptotrombidium deliense</name>
    <dbReference type="NCBI Taxonomy" id="299467"/>
    <lineage>
        <taxon>Eukaryota</taxon>
        <taxon>Metazoa</taxon>
        <taxon>Ecdysozoa</taxon>
        <taxon>Arthropoda</taxon>
        <taxon>Chelicerata</taxon>
        <taxon>Arachnida</taxon>
        <taxon>Acari</taxon>
        <taxon>Acariformes</taxon>
        <taxon>Trombidiformes</taxon>
        <taxon>Prostigmata</taxon>
        <taxon>Anystina</taxon>
        <taxon>Parasitengona</taxon>
        <taxon>Trombiculoidea</taxon>
        <taxon>Trombiculidae</taxon>
        <taxon>Leptotrombidium</taxon>
    </lineage>
</organism>
<comment type="caution">
    <text evidence="5">The sequence shown here is derived from an EMBL/GenBank/DDBJ whole genome shotgun (WGS) entry which is preliminary data.</text>
</comment>
<evidence type="ECO:0000256" key="1">
    <source>
        <dbReference type="ARBA" id="ARBA00001933"/>
    </source>
</evidence>
<evidence type="ECO:0000313" key="5">
    <source>
        <dbReference type="EMBL" id="RWS18600.1"/>
    </source>
</evidence>
<sequence>MNPQYPPYPWGAKRVRGVNESPLFEFKENAFKNNATNLALGFPDYIVNEYVTKALSNATLSPVLMNQYTQGAGHPRLLNILSKMYSNLTDHNINPKTDMLIAVG</sequence>
<keyword evidence="3" id="KW-0808">Transferase</keyword>
<dbReference type="SUPFAM" id="SSF53383">
    <property type="entry name" value="PLP-dependent transferases"/>
    <property type="match status" value="1"/>
</dbReference>
<name>A0A443RTM5_9ACAR</name>
<keyword evidence="2" id="KW-0032">Aminotransferase</keyword>
<dbReference type="EMBL" id="NCKV01037219">
    <property type="protein sequence ID" value="RWS18600.1"/>
    <property type="molecule type" value="Genomic_DNA"/>
</dbReference>
<keyword evidence="6" id="KW-1185">Reference proteome</keyword>
<dbReference type="PANTHER" id="PTHR43807:SF20">
    <property type="entry name" value="FI04487P"/>
    <property type="match status" value="1"/>
</dbReference>
<feature type="non-terminal residue" evidence="5">
    <location>
        <position position="104"/>
    </location>
</feature>
<evidence type="ECO:0000313" key="6">
    <source>
        <dbReference type="Proteomes" id="UP000288716"/>
    </source>
</evidence>
<evidence type="ECO:0000256" key="4">
    <source>
        <dbReference type="ARBA" id="ARBA00022898"/>
    </source>
</evidence>
<accession>A0A443RTM5</accession>
<dbReference type="STRING" id="299467.A0A443RTM5"/>
<protein>
    <submittedName>
        <fullName evidence="5">Kynurenine--oxoglutarate transaminase 3-like protein</fullName>
    </submittedName>
</protein>
<evidence type="ECO:0000256" key="2">
    <source>
        <dbReference type="ARBA" id="ARBA00022576"/>
    </source>
</evidence>
<gene>
    <name evidence="5" type="ORF">B4U80_14588</name>
</gene>
<proteinExistence type="predicted"/>
<reference evidence="5 6" key="1">
    <citation type="journal article" date="2018" name="Gigascience">
        <title>Genomes of trombidid mites reveal novel predicted allergens and laterally-transferred genes associated with secondary metabolism.</title>
        <authorList>
            <person name="Dong X."/>
            <person name="Chaisiri K."/>
            <person name="Xia D."/>
            <person name="Armstrong S.D."/>
            <person name="Fang Y."/>
            <person name="Donnelly M.J."/>
            <person name="Kadowaki T."/>
            <person name="McGarry J.W."/>
            <person name="Darby A.C."/>
            <person name="Makepeace B.L."/>
        </authorList>
    </citation>
    <scope>NUCLEOTIDE SEQUENCE [LARGE SCALE GENOMIC DNA]</scope>
    <source>
        <strain evidence="5">UoL-UT</strain>
    </source>
</reference>
<dbReference type="InterPro" id="IPR015421">
    <property type="entry name" value="PyrdxlP-dep_Trfase_major"/>
</dbReference>